<dbReference type="PANTHER" id="PTHR46211">
    <property type="entry name" value="GLYCEROPHOSPHORYL DIESTER PHOSPHODIESTERASE"/>
    <property type="match status" value="1"/>
</dbReference>
<dbReference type="STRING" id="1514971.AUR64_00805"/>
<reference evidence="3 4" key="1">
    <citation type="submission" date="2015-12" db="EMBL/GenBank/DDBJ databases">
        <title>Haloprofundus marisrubri gen. nov., sp. nov., an extremely halophilic archaeon isolated from the Discovery deep brine-seawater interface in the Red Sea.</title>
        <authorList>
            <person name="Zhang G."/>
            <person name="Stingl U."/>
            <person name="Rashid M."/>
        </authorList>
    </citation>
    <scope>NUCLEOTIDE SEQUENCE [LARGE SCALE GENOMIC DNA]</scope>
    <source>
        <strain evidence="3 4">SB9</strain>
    </source>
</reference>
<dbReference type="CDD" id="cd08556">
    <property type="entry name" value="GDPD"/>
    <property type="match status" value="1"/>
</dbReference>
<evidence type="ECO:0000313" key="4">
    <source>
        <dbReference type="Proteomes" id="UP000054387"/>
    </source>
</evidence>
<name>A0A0W1R434_9EURY</name>
<evidence type="ECO:0000256" key="1">
    <source>
        <dbReference type="SAM" id="MobiDB-lite"/>
    </source>
</evidence>
<evidence type="ECO:0000259" key="2">
    <source>
        <dbReference type="PROSITE" id="PS51704"/>
    </source>
</evidence>
<gene>
    <name evidence="3" type="ORF">AUR64_00805</name>
</gene>
<dbReference type="AlphaFoldDB" id="A0A0W1R434"/>
<evidence type="ECO:0000313" key="3">
    <source>
        <dbReference type="EMBL" id="KTG08148.1"/>
    </source>
</evidence>
<dbReference type="EMBL" id="LOPU01000034">
    <property type="protein sequence ID" value="KTG08148.1"/>
    <property type="molecule type" value="Genomic_DNA"/>
</dbReference>
<dbReference type="PANTHER" id="PTHR46211:SF14">
    <property type="entry name" value="GLYCEROPHOSPHODIESTER PHOSPHODIESTERASE"/>
    <property type="match status" value="1"/>
</dbReference>
<dbReference type="Gene3D" id="3.20.20.190">
    <property type="entry name" value="Phosphatidylinositol (PI) phosphodiesterase"/>
    <property type="match status" value="1"/>
</dbReference>
<sequence length="325" mass="36027">MAQLAGHEQTTETETDVSLIAHRGFAGVYPENTRAAFGRAVGTDGATTPQADVVELDVMPTATGEVVVFHDTDLGRLTNAPEKLADRKVWETPYETLRGLDVLGTGESVPLLAEILEMIPVDVELNVEFKNPGVDDVRYGPLDDHDELVERRAVWRPFVERTLSELDRHPHEVLVSSFHEGALAAARQFDATVPIANVFWDDIEAGLRTARRHDCEVLHVPWNMVYGTELFNEEYHAGPFDPIDILDVAHEEGRRVNAWTVESWYQANQLRRAGIDGIIADYPNLLQYGSNRDVAADTNSSESSNPPESSKPSKPSLQSPDVPPQ</sequence>
<dbReference type="RefSeq" id="WP_058583229.1">
    <property type="nucleotide sequence ID" value="NZ_LOPU01000034.1"/>
</dbReference>
<dbReference type="Pfam" id="PF03009">
    <property type="entry name" value="GDPD"/>
    <property type="match status" value="1"/>
</dbReference>
<feature type="compositionally biased region" description="Low complexity" evidence="1">
    <location>
        <begin position="299"/>
        <end position="316"/>
    </location>
</feature>
<dbReference type="InterPro" id="IPR017946">
    <property type="entry name" value="PLC-like_Pdiesterase_TIM-brl"/>
</dbReference>
<proteinExistence type="predicted"/>
<dbReference type="GO" id="GO:0008081">
    <property type="term" value="F:phosphoric diester hydrolase activity"/>
    <property type="evidence" value="ECO:0007669"/>
    <property type="project" value="InterPro"/>
</dbReference>
<organism evidence="3 4">
    <name type="scientific">Haloprofundus marisrubri</name>
    <dbReference type="NCBI Taxonomy" id="1514971"/>
    <lineage>
        <taxon>Archaea</taxon>
        <taxon>Methanobacteriati</taxon>
        <taxon>Methanobacteriota</taxon>
        <taxon>Stenosarchaea group</taxon>
        <taxon>Halobacteria</taxon>
        <taxon>Halobacteriales</taxon>
        <taxon>Haloferacaceae</taxon>
        <taxon>Haloprofundus</taxon>
    </lineage>
</organism>
<feature type="domain" description="GP-PDE" evidence="2">
    <location>
        <begin position="17"/>
        <end position="290"/>
    </location>
</feature>
<dbReference type="SUPFAM" id="SSF51695">
    <property type="entry name" value="PLC-like phosphodiesterases"/>
    <property type="match status" value="1"/>
</dbReference>
<dbReference type="GO" id="GO:0006629">
    <property type="term" value="P:lipid metabolic process"/>
    <property type="evidence" value="ECO:0007669"/>
    <property type="project" value="InterPro"/>
</dbReference>
<protein>
    <recommendedName>
        <fullName evidence="2">GP-PDE domain-containing protein</fullName>
    </recommendedName>
</protein>
<dbReference type="OrthoDB" id="19020at2157"/>
<keyword evidence="4" id="KW-1185">Reference proteome</keyword>
<dbReference type="InterPro" id="IPR030395">
    <property type="entry name" value="GP_PDE_dom"/>
</dbReference>
<feature type="region of interest" description="Disordered" evidence="1">
    <location>
        <begin position="293"/>
        <end position="325"/>
    </location>
</feature>
<dbReference type="PROSITE" id="PS51704">
    <property type="entry name" value="GP_PDE"/>
    <property type="match status" value="1"/>
</dbReference>
<dbReference type="Proteomes" id="UP000054387">
    <property type="component" value="Unassembled WGS sequence"/>
</dbReference>
<accession>A0A0W1R434</accession>
<comment type="caution">
    <text evidence="3">The sequence shown here is derived from an EMBL/GenBank/DDBJ whole genome shotgun (WGS) entry which is preliminary data.</text>
</comment>